<evidence type="ECO:0000313" key="8">
    <source>
        <dbReference type="Proteomes" id="UP000232122"/>
    </source>
</evidence>
<feature type="domain" description="SbsA Ig-like" evidence="5">
    <location>
        <begin position="256"/>
        <end position="353"/>
    </location>
</feature>
<evidence type="ECO:0000256" key="4">
    <source>
        <dbReference type="ARBA" id="ARBA00023180"/>
    </source>
</evidence>
<dbReference type="EMBL" id="NPEF01000111">
    <property type="protein sequence ID" value="PJZ92704.1"/>
    <property type="molecule type" value="Genomic_DNA"/>
</dbReference>
<dbReference type="InterPro" id="IPR014755">
    <property type="entry name" value="Cu-Rt/internalin_Ig-like"/>
</dbReference>
<evidence type="ECO:0000256" key="1">
    <source>
        <dbReference type="ARBA" id="ARBA00022729"/>
    </source>
</evidence>
<name>A0A2N0B844_9LEPT</name>
<feature type="domain" description="SbsA Ig-like" evidence="5">
    <location>
        <begin position="45"/>
        <end position="143"/>
    </location>
</feature>
<dbReference type="InterPro" id="IPR032812">
    <property type="entry name" value="SbsA_Ig"/>
</dbReference>
<dbReference type="OrthoDB" id="2082707at2"/>
<gene>
    <name evidence="6" type="ORF">CH379_003915</name>
    <name evidence="7" type="ORF">CH379_11710</name>
</gene>
<comment type="caution">
    <text evidence="7">The sequence shown here is derived from an EMBL/GenBank/DDBJ whole genome shotgun (WGS) entry which is preliminary data.</text>
</comment>
<dbReference type="Pfam" id="PF17957">
    <property type="entry name" value="Big_7"/>
    <property type="match status" value="1"/>
</dbReference>
<evidence type="ECO:0000256" key="2">
    <source>
        <dbReference type="ARBA" id="ARBA00022737"/>
    </source>
</evidence>
<dbReference type="PANTHER" id="PTHR23221">
    <property type="entry name" value="GLYCOSYLPHOSPHATIDYLINOSITOL PHOSPHOLIPASE D"/>
    <property type="match status" value="1"/>
</dbReference>
<accession>A0A2N0B844</accession>
<dbReference type="InterPro" id="IPR013517">
    <property type="entry name" value="FG-GAP"/>
</dbReference>
<dbReference type="InterPro" id="IPR028994">
    <property type="entry name" value="Integrin_alpha_N"/>
</dbReference>
<feature type="domain" description="SbsA Ig-like" evidence="5">
    <location>
        <begin position="678"/>
        <end position="780"/>
    </location>
</feature>
<reference evidence="7" key="1">
    <citation type="submission" date="2017-07" db="EMBL/GenBank/DDBJ databases">
        <title>Leptospira spp. isolated from tropical soils.</title>
        <authorList>
            <person name="Thibeaux R."/>
            <person name="Iraola G."/>
            <person name="Ferres I."/>
            <person name="Bierque E."/>
            <person name="Girault D."/>
            <person name="Soupe-Gilbert M.-E."/>
            <person name="Picardeau M."/>
            <person name="Goarant C."/>
        </authorList>
    </citation>
    <scope>NUCLEOTIDE SEQUENCE [LARGE SCALE GENOMIC DNA]</scope>
    <source>
        <strain evidence="7">ATI7-C-A5</strain>
    </source>
</reference>
<dbReference type="PROSITE" id="PS51470">
    <property type="entry name" value="FG_GAP"/>
    <property type="match status" value="3"/>
</dbReference>
<dbReference type="GO" id="GO:0016787">
    <property type="term" value="F:hydrolase activity"/>
    <property type="evidence" value="ECO:0007669"/>
    <property type="project" value="UniProtKB-KW"/>
</dbReference>
<evidence type="ECO:0000256" key="3">
    <source>
        <dbReference type="ARBA" id="ARBA00022801"/>
    </source>
</evidence>
<proteinExistence type="predicted"/>
<dbReference type="PROSITE" id="PS51257">
    <property type="entry name" value="PROKAR_LIPOPROTEIN"/>
    <property type="match status" value="1"/>
</dbReference>
<feature type="domain" description="SbsA Ig-like" evidence="5">
    <location>
        <begin position="363"/>
        <end position="462"/>
    </location>
</feature>
<feature type="domain" description="SbsA Ig-like" evidence="5">
    <location>
        <begin position="153"/>
        <end position="251"/>
    </location>
</feature>
<reference evidence="6" key="3">
    <citation type="submission" date="2023-10" db="EMBL/GenBank/DDBJ databases">
        <authorList>
            <person name="Picardeau M."/>
            <person name="Thibeaux R."/>
        </authorList>
    </citation>
    <scope>NUCLEOTIDE SEQUENCE</scope>
    <source>
        <strain evidence="6">ATI7-C-A5</strain>
    </source>
</reference>
<dbReference type="EMBL" id="NPEF02000002">
    <property type="protein sequence ID" value="MDV6234776.1"/>
    <property type="molecule type" value="Genomic_DNA"/>
</dbReference>
<dbReference type="Pfam" id="PF13205">
    <property type="entry name" value="Big_5"/>
    <property type="match status" value="8"/>
</dbReference>
<keyword evidence="2" id="KW-0677">Repeat</keyword>
<sequence>MKPFIQTFITLLLLSLGSIGCVNGKGKSTLPFLAYLDFSNRSASFSVSQITPGSNVTGVSLNTSIQVGFSEKLDPASIGTQSIRLKQGGTVIAGNITSSDTAILFTPSSSLAASTVYTVTVSKSVLSESGSELAVDYTWNFTTSSISDLIPPIRSLTYPLPGAAATPNNASLSIAFSETVDCTTVNPTNWTLVDGASNSVFGSVSCAGSSATFTPSSSLAYNTSYTATIGTGIKDLAGNAMTAPYSWSFTTGAAPDSTPPSVSFLNPSNAFLGFAVSSSVSIAFTESMNCSTIDTNSISLEDAGGVAVSGTVSCSGSSVSFLPSSPLNYSSIYTVVVNGSAKDLAGLSANPFNAWFGTGAGPDSIAPTISLKTPSVGETGIQVNQSVNVVFSEPMDCSTVGTGTFQLNNGAVLGSVTCFGAIATFHPDNDLNYNTTYTVNIGGGVKDPSGNSMLASSWTFTTGNAPDSVRPYVLYTNPANVANEIAPNASITIAFSEVMDCLTVSSASIVVDDGSSSVIGTVSCSGTTATFDPQSDLSYNTNYTVTVLTTVSDLAGLSPLTPTSWSFTTGSAPDSIPPVLSLVTPSNGSTSIGVNTMVNVVFSEPIDCSTISTGTFQLNGGAVPGSVTCSGSVATFDPDNNLSYNTTYSVDLLLGIKDLANVAFAPTNWSFTTGSASDMTPPSVIFYNPLTGTTSAPINTLVTVVFSKTMNCSTVNGAFQISTGGVPLLGGTLNCFGNMLTYTPPSALIFSTQYDVSVSTNAKDLANNSLTTTVNWNFTTGSAPDSTPPTIGMRSPIHGAGGIGTNTNITIAFSETMDCSTITTGSFSLQNVTDTLNVSGTISSCVGTVATFHPDFNLAAGKLFRATVTNAVKDASGVAKASAESWDFTTGAAPDTTAPGVSILNLRNNAIVESGFVIGTASDAGGIASVEISLDGGSFIGANGTNSWSYPLSTGASTWRINSQHTISVRSKDAAGNYSPTTTVTVRQGTNKDINGDGYVDLVSAENGQGLVYLFYSSGSAGITVSSASLANRIIVGTAADEFGKAVALGDTNGDGYADVIVGAPAWNGSQGKVYVFHSSGSSGVNISFTGFASTNLSGAAAGHRFGDSVITGDTNGDGYTDLIAGAPNFNSSQGRIYVFHSAGVAGVTHTTATSPSSLATGSAVSDRFGASLATGNTNGDTYADVVVGSPGFNSNFGRVYVYHGSASGINGASANTILTNGSGTGMFGLKVAAADVSGDGFSDVISCAPVLNTSTGQVQAFVSSGGTGVGTGSLGGATVIINGVASNDAFGNSITARDVNGDGRADIIASATLSTGPNSNVYVFMTPSSGGVGAFITSASATVALNGMASSPLLGISGRFPLSTGDINGDGNPDLLVGTPNTERFYIFHGSATGFTAMTAAGASATVLGSGLAGGIAVPGGTNSFGESVY</sequence>
<reference evidence="6 8" key="2">
    <citation type="journal article" date="2018" name="Microb. Genom.">
        <title>Deciphering the unexplored Leptospira diversity from soils uncovers genomic evolution to virulence.</title>
        <authorList>
            <person name="Thibeaux R."/>
            <person name="Iraola G."/>
            <person name="Ferres I."/>
            <person name="Bierque E."/>
            <person name="Girault D."/>
            <person name="Soupe-Gilbert M.E."/>
            <person name="Picardeau M."/>
            <person name="Goarant C."/>
        </authorList>
    </citation>
    <scope>NUCLEOTIDE SEQUENCE [LARGE SCALE GENOMIC DNA]</scope>
    <source>
        <strain evidence="6 8">ATI7-C-A5</strain>
    </source>
</reference>
<dbReference type="Gene3D" id="2.60.40.1220">
    <property type="match status" value="8"/>
</dbReference>
<keyword evidence="4" id="KW-0325">Glycoprotein</keyword>
<feature type="domain" description="SbsA Ig-like" evidence="5">
    <location>
        <begin position="467"/>
        <end position="569"/>
    </location>
</feature>
<dbReference type="PANTHER" id="PTHR23221:SF7">
    <property type="entry name" value="PHOSPHATIDYLINOSITOL-GLYCAN-SPECIFIC PHOSPHOLIPASE D"/>
    <property type="match status" value="1"/>
</dbReference>
<dbReference type="Gene3D" id="2.130.10.130">
    <property type="entry name" value="Integrin alpha, N-terminal"/>
    <property type="match status" value="3"/>
</dbReference>
<dbReference type="Pfam" id="PF01839">
    <property type="entry name" value="FG-GAP"/>
    <property type="match status" value="5"/>
</dbReference>
<organism evidence="7">
    <name type="scientific">Leptospira ellisii</name>
    <dbReference type="NCBI Taxonomy" id="2023197"/>
    <lineage>
        <taxon>Bacteria</taxon>
        <taxon>Pseudomonadati</taxon>
        <taxon>Spirochaetota</taxon>
        <taxon>Spirochaetia</taxon>
        <taxon>Leptospirales</taxon>
        <taxon>Leptospiraceae</taxon>
        <taxon>Leptospira</taxon>
    </lineage>
</organism>
<keyword evidence="8" id="KW-1185">Reference proteome</keyword>
<dbReference type="Proteomes" id="UP000232122">
    <property type="component" value="Unassembled WGS sequence"/>
</dbReference>
<dbReference type="RefSeq" id="WP_100765190.1">
    <property type="nucleotide sequence ID" value="NZ_NPEF02000002.1"/>
</dbReference>
<protein>
    <submittedName>
        <fullName evidence="6">Ig-like domain-containing protein</fullName>
    </submittedName>
</protein>
<evidence type="ECO:0000259" key="5">
    <source>
        <dbReference type="Pfam" id="PF13205"/>
    </source>
</evidence>
<feature type="domain" description="SbsA Ig-like" evidence="5">
    <location>
        <begin position="785"/>
        <end position="890"/>
    </location>
</feature>
<evidence type="ECO:0000313" key="6">
    <source>
        <dbReference type="EMBL" id="MDV6234776.1"/>
    </source>
</evidence>
<feature type="domain" description="SbsA Ig-like" evidence="5">
    <location>
        <begin position="574"/>
        <end position="673"/>
    </location>
</feature>
<evidence type="ECO:0000313" key="7">
    <source>
        <dbReference type="EMBL" id="PJZ92704.1"/>
    </source>
</evidence>
<keyword evidence="1" id="KW-0732">Signal</keyword>
<dbReference type="InterPro" id="IPR013519">
    <property type="entry name" value="Int_alpha_beta-p"/>
</dbReference>
<keyword evidence="3" id="KW-0378">Hydrolase</keyword>
<dbReference type="SUPFAM" id="SSF69318">
    <property type="entry name" value="Integrin alpha N-terminal domain"/>
    <property type="match status" value="2"/>
</dbReference>
<dbReference type="SMART" id="SM00191">
    <property type="entry name" value="Int_alpha"/>
    <property type="match status" value="6"/>
</dbReference>